<keyword evidence="4" id="KW-0325">Glycoprotein</keyword>
<dbReference type="SMART" id="SM00204">
    <property type="entry name" value="TGFB"/>
    <property type="match status" value="1"/>
</dbReference>
<evidence type="ECO:0000256" key="1">
    <source>
        <dbReference type="ARBA" id="ARBA00004613"/>
    </source>
</evidence>
<dbReference type="GO" id="GO:0008083">
    <property type="term" value="F:growth factor activity"/>
    <property type="evidence" value="ECO:0007669"/>
    <property type="project" value="UniProtKB-KW"/>
</dbReference>
<sequence>MDITQHIQQTLWNHKSHQVLRLRFMYKQEKGSEIPGIQWIGTSPLDTAFVLLYLNDTHKSGQKAELPSGLEEFGERKSLLQRVRQAASCLWFLTLPRNIMGLQIISLPIISVPFIIAPRHHTPNYCKGSCPWVLRYGLNSPNHAIIQNLINELLDKNISQPSCVTYKYAPMSILLIEGFHPPDLPALSPEYLWNKLFMEYSVDWVFLLSIKPRLIKTPKEITGC</sequence>
<evidence type="ECO:0000256" key="3">
    <source>
        <dbReference type="ARBA" id="ARBA00022525"/>
    </source>
</evidence>
<dbReference type="InterPro" id="IPR001839">
    <property type="entry name" value="TGF-b_C"/>
</dbReference>
<keyword evidence="8" id="KW-1185">Reference proteome</keyword>
<evidence type="ECO:0000313" key="8">
    <source>
        <dbReference type="Proteomes" id="UP000694422"/>
    </source>
</evidence>
<evidence type="ECO:0000313" key="7">
    <source>
        <dbReference type="Ensembl" id="ENSSDAP00000009505.1"/>
    </source>
</evidence>
<name>A0A8C9UMZ0_SPEDA</name>
<dbReference type="InterPro" id="IPR029034">
    <property type="entry name" value="Cystine-knot_cytokine"/>
</dbReference>
<dbReference type="PROSITE" id="PS51362">
    <property type="entry name" value="TGF_BETA_2"/>
    <property type="match status" value="1"/>
</dbReference>
<dbReference type="SUPFAM" id="SSF57501">
    <property type="entry name" value="Cystine-knot cytokines"/>
    <property type="match status" value="1"/>
</dbReference>
<comment type="similarity">
    <text evidence="2 5">Belongs to the TGF-beta family.</text>
</comment>
<dbReference type="PANTHER" id="PTHR11848">
    <property type="entry name" value="TGF-BETA FAMILY"/>
    <property type="match status" value="1"/>
</dbReference>
<feature type="domain" description="TGF-beta family profile" evidence="6">
    <location>
        <begin position="74"/>
        <end position="192"/>
    </location>
</feature>
<evidence type="ECO:0000256" key="5">
    <source>
        <dbReference type="RuleBase" id="RU000354"/>
    </source>
</evidence>
<dbReference type="Proteomes" id="UP000694422">
    <property type="component" value="Unplaced"/>
</dbReference>
<evidence type="ECO:0000259" key="6">
    <source>
        <dbReference type="PROSITE" id="PS51362"/>
    </source>
</evidence>
<evidence type="ECO:0000256" key="2">
    <source>
        <dbReference type="ARBA" id="ARBA00006656"/>
    </source>
</evidence>
<accession>A0A8C9UMZ0</accession>
<dbReference type="PANTHER" id="PTHR11848:SF22">
    <property type="entry name" value="BONE MORPHOGENETIC PROTEIN 15"/>
    <property type="match status" value="1"/>
</dbReference>
<reference evidence="7" key="2">
    <citation type="submission" date="2025-09" db="UniProtKB">
        <authorList>
            <consortium name="Ensembl"/>
        </authorList>
    </citation>
    <scope>IDENTIFICATION</scope>
</reference>
<evidence type="ECO:0000256" key="4">
    <source>
        <dbReference type="ARBA" id="ARBA00023180"/>
    </source>
</evidence>
<dbReference type="Gene3D" id="2.10.90.10">
    <property type="entry name" value="Cystine-knot cytokines"/>
    <property type="match status" value="1"/>
</dbReference>
<dbReference type="Pfam" id="PF00019">
    <property type="entry name" value="TGF_beta"/>
    <property type="match status" value="1"/>
</dbReference>
<keyword evidence="3" id="KW-0964">Secreted</keyword>
<dbReference type="Ensembl" id="ENSSDAT00000010789.1">
    <property type="protein sequence ID" value="ENSSDAP00000009505.1"/>
    <property type="gene ID" value="ENSSDAG00000008643.1"/>
</dbReference>
<proteinExistence type="inferred from homology"/>
<dbReference type="GO" id="GO:0005125">
    <property type="term" value="F:cytokine activity"/>
    <property type="evidence" value="ECO:0007669"/>
    <property type="project" value="TreeGrafter"/>
</dbReference>
<dbReference type="GO" id="GO:0005615">
    <property type="term" value="C:extracellular space"/>
    <property type="evidence" value="ECO:0007669"/>
    <property type="project" value="TreeGrafter"/>
</dbReference>
<keyword evidence="5" id="KW-0339">Growth factor</keyword>
<protein>
    <recommendedName>
        <fullName evidence="6">TGF-beta family profile domain-containing protein</fullName>
    </recommendedName>
</protein>
<organism evidence="7 8">
    <name type="scientific">Spermophilus dauricus</name>
    <name type="common">Daurian ground squirrel</name>
    <dbReference type="NCBI Taxonomy" id="99837"/>
    <lineage>
        <taxon>Eukaryota</taxon>
        <taxon>Metazoa</taxon>
        <taxon>Chordata</taxon>
        <taxon>Craniata</taxon>
        <taxon>Vertebrata</taxon>
        <taxon>Euteleostomi</taxon>
        <taxon>Mammalia</taxon>
        <taxon>Eutheria</taxon>
        <taxon>Euarchontoglires</taxon>
        <taxon>Glires</taxon>
        <taxon>Rodentia</taxon>
        <taxon>Sciuromorpha</taxon>
        <taxon>Sciuridae</taxon>
        <taxon>Xerinae</taxon>
        <taxon>Marmotini</taxon>
        <taxon>Spermophilus</taxon>
    </lineage>
</organism>
<dbReference type="InterPro" id="IPR015615">
    <property type="entry name" value="TGF-beta-rel"/>
</dbReference>
<comment type="subcellular location">
    <subcellularLocation>
        <location evidence="1">Secreted</location>
    </subcellularLocation>
</comment>
<dbReference type="AlphaFoldDB" id="A0A8C9UMZ0"/>
<reference evidence="7" key="1">
    <citation type="submission" date="2025-08" db="UniProtKB">
        <authorList>
            <consortium name="Ensembl"/>
        </authorList>
    </citation>
    <scope>IDENTIFICATION</scope>
</reference>